<dbReference type="RefSeq" id="XP_011498078.1">
    <property type="nucleotide sequence ID" value="XM_011499776.1"/>
</dbReference>
<feature type="compositionally biased region" description="Basic residues" evidence="1">
    <location>
        <begin position="69"/>
        <end position="79"/>
    </location>
</feature>
<sequence>MLADLKDLENLRVKSTIELTKDQKIPISDEVKEQKIGRSYLNKDEHIIYNEIKQDEKKAEIEEKPQAPIRRKRIKRRKSERKENHESKDNDSTIDLLNLPNELDKLVKECDWQLEEFKTDLYPQSNSRSNHLISVKSDKEGKESDFNSWNITIRQRWRKLRRPNIVKESTQRTRSFNSTPVSREVSPVSAITSATSHARKILQTTSLRLPSTGKTITDIQTALRTKFNKINSGIRRGKALSFADSVSNFYVPSPLSSSNESLIYHIPRVNIINLHRRKKQVNLNEIKSESSNLAVSVATIKSKKSVSSKSVANIFDFSNSDFKQTKFTQEIDEGLNSDFEIDELKDSNDLHFCTLPRPSNKFGSYTILIAKFFKGPGYKGLGFSIVGGIDSPRGNMGIYVKTIFPNGQASDLDVIKEGDEILSINSKALHGMTHAEAIAEFKAVKIGNIVLHLGRRIHALQYKLKSMVSPSHITKHSTNVLK</sequence>
<name>A0AAJ6YHC2_9HYME</name>
<feature type="domain" description="PDZ" evidence="2">
    <location>
        <begin position="366"/>
        <end position="442"/>
    </location>
</feature>
<dbReference type="GO" id="GO:0050930">
    <property type="term" value="P:induction of positive chemotaxis"/>
    <property type="evidence" value="ECO:0007669"/>
    <property type="project" value="InterPro"/>
</dbReference>
<gene>
    <name evidence="4 5" type="primary">LOC105362348</name>
</gene>
<dbReference type="RefSeq" id="XP_011498079.1">
    <property type="nucleotide sequence ID" value="XM_011499777.1"/>
</dbReference>
<evidence type="ECO:0000256" key="1">
    <source>
        <dbReference type="SAM" id="MobiDB-lite"/>
    </source>
</evidence>
<dbReference type="GO" id="GO:0005125">
    <property type="term" value="F:cytokine activity"/>
    <property type="evidence" value="ECO:0007669"/>
    <property type="project" value="InterPro"/>
</dbReference>
<dbReference type="PANTHER" id="PTHR48484">
    <property type="entry name" value="PRO-INTERLEUKIN-16"/>
    <property type="match status" value="1"/>
</dbReference>
<dbReference type="Gene3D" id="2.30.42.10">
    <property type="match status" value="1"/>
</dbReference>
<evidence type="ECO:0000313" key="5">
    <source>
        <dbReference type="RefSeq" id="XP_011498079.1"/>
    </source>
</evidence>
<dbReference type="AlphaFoldDB" id="A0AAJ6YHC2"/>
<evidence type="ECO:0000259" key="2">
    <source>
        <dbReference type="PROSITE" id="PS50106"/>
    </source>
</evidence>
<reference evidence="4 5" key="1">
    <citation type="submission" date="2025-04" db="UniProtKB">
        <authorList>
            <consortium name="RefSeq"/>
        </authorList>
    </citation>
    <scope>IDENTIFICATION</scope>
</reference>
<evidence type="ECO:0000313" key="3">
    <source>
        <dbReference type="Proteomes" id="UP000695007"/>
    </source>
</evidence>
<organism evidence="3 4">
    <name type="scientific">Ceratosolen solmsi marchali</name>
    <dbReference type="NCBI Taxonomy" id="326594"/>
    <lineage>
        <taxon>Eukaryota</taxon>
        <taxon>Metazoa</taxon>
        <taxon>Ecdysozoa</taxon>
        <taxon>Arthropoda</taxon>
        <taxon>Hexapoda</taxon>
        <taxon>Insecta</taxon>
        <taxon>Pterygota</taxon>
        <taxon>Neoptera</taxon>
        <taxon>Endopterygota</taxon>
        <taxon>Hymenoptera</taxon>
        <taxon>Apocrita</taxon>
        <taxon>Proctotrupomorpha</taxon>
        <taxon>Chalcidoidea</taxon>
        <taxon>Agaonidae</taxon>
        <taxon>Agaoninae</taxon>
        <taxon>Ceratosolen</taxon>
    </lineage>
</organism>
<dbReference type="InterPro" id="IPR055287">
    <property type="entry name" value="IL-16-like"/>
</dbReference>
<dbReference type="SUPFAM" id="SSF50156">
    <property type="entry name" value="PDZ domain-like"/>
    <property type="match status" value="1"/>
</dbReference>
<dbReference type="Pfam" id="PF00595">
    <property type="entry name" value="PDZ"/>
    <property type="match status" value="1"/>
</dbReference>
<feature type="region of interest" description="Disordered" evidence="1">
    <location>
        <begin position="61"/>
        <end position="95"/>
    </location>
</feature>
<dbReference type="InterPro" id="IPR001478">
    <property type="entry name" value="PDZ"/>
</dbReference>
<dbReference type="SMART" id="SM00228">
    <property type="entry name" value="PDZ"/>
    <property type="match status" value="1"/>
</dbReference>
<keyword evidence="3" id="KW-1185">Reference proteome</keyword>
<dbReference type="GeneID" id="105362348"/>
<dbReference type="PANTHER" id="PTHR48484:SF2">
    <property type="entry name" value="PRO-INTERLEUKIN-16"/>
    <property type="match status" value="1"/>
</dbReference>
<feature type="compositionally biased region" description="Basic and acidic residues" evidence="1">
    <location>
        <begin position="80"/>
        <end position="91"/>
    </location>
</feature>
<dbReference type="KEGG" id="csol:105362348"/>
<accession>A0AAJ6YHC2</accession>
<dbReference type="PROSITE" id="PS50106">
    <property type="entry name" value="PDZ"/>
    <property type="match status" value="1"/>
</dbReference>
<evidence type="ECO:0000313" key="4">
    <source>
        <dbReference type="RefSeq" id="XP_011498078.1"/>
    </source>
</evidence>
<dbReference type="Proteomes" id="UP000695007">
    <property type="component" value="Unplaced"/>
</dbReference>
<protein>
    <submittedName>
        <fullName evidence="4 5">PDZ domain-containing protein 2-like</fullName>
    </submittedName>
</protein>
<dbReference type="InterPro" id="IPR036034">
    <property type="entry name" value="PDZ_sf"/>
</dbReference>
<proteinExistence type="predicted"/>